<name>A0A1D9GK58_9GAMM</name>
<evidence type="ECO:0000259" key="4">
    <source>
        <dbReference type="Pfam" id="PF14346"/>
    </source>
</evidence>
<evidence type="ECO:0000313" key="6">
    <source>
        <dbReference type="Proteomes" id="UP000177445"/>
    </source>
</evidence>
<dbReference type="EMBL" id="CP017715">
    <property type="protein sequence ID" value="AOY88027.1"/>
    <property type="molecule type" value="Genomic_DNA"/>
</dbReference>
<accession>A0A1D9GK58</accession>
<dbReference type="PROSITE" id="PS51257">
    <property type="entry name" value="PROKAR_LIPOPROTEIN"/>
    <property type="match status" value="1"/>
</dbReference>
<dbReference type="OrthoDB" id="9815390at2"/>
<dbReference type="InterPro" id="IPR025511">
    <property type="entry name" value="DUF4398"/>
</dbReference>
<protein>
    <recommendedName>
        <fullName evidence="4">DUF4398 domain-containing protein</fullName>
    </recommendedName>
</protein>
<dbReference type="KEGG" id="msq:BKP64_07505"/>
<feature type="domain" description="DUF4398" evidence="4">
    <location>
        <begin position="33"/>
        <end position="108"/>
    </location>
</feature>
<keyword evidence="3" id="KW-0732">Signal</keyword>
<feature type="compositionally biased region" description="Low complexity" evidence="2">
    <location>
        <begin position="32"/>
        <end position="46"/>
    </location>
</feature>
<evidence type="ECO:0000256" key="2">
    <source>
        <dbReference type="SAM" id="MobiDB-lite"/>
    </source>
</evidence>
<gene>
    <name evidence="5" type="ORF">BKP64_07505</name>
</gene>
<evidence type="ECO:0000256" key="3">
    <source>
        <dbReference type="SAM" id="SignalP"/>
    </source>
</evidence>
<dbReference type="AlphaFoldDB" id="A0A1D9GK58"/>
<evidence type="ECO:0000256" key="1">
    <source>
        <dbReference type="SAM" id="Coils"/>
    </source>
</evidence>
<proteinExistence type="predicted"/>
<dbReference type="RefSeq" id="WP_070968048.1">
    <property type="nucleotide sequence ID" value="NZ_CP017715.1"/>
</dbReference>
<keyword evidence="6" id="KW-1185">Reference proteome</keyword>
<reference evidence="5 6" key="1">
    <citation type="submission" date="2016-10" db="EMBL/GenBank/DDBJ databases">
        <title>Marinobacter salinus sp. nov., a moderately halophilic bacterium isolated from a tidal flat environment.</title>
        <authorList>
            <person name="Park S.-J."/>
        </authorList>
    </citation>
    <scope>NUCLEOTIDE SEQUENCE [LARGE SCALE GENOMIC DNA]</scope>
    <source>
        <strain evidence="5 6">Hb8</strain>
    </source>
</reference>
<keyword evidence="1" id="KW-0175">Coiled coil</keyword>
<feature type="region of interest" description="Disordered" evidence="2">
    <location>
        <begin position="25"/>
        <end position="46"/>
    </location>
</feature>
<organism evidence="5 6">
    <name type="scientific">Marinobacter salinus</name>
    <dbReference type="NCBI Taxonomy" id="1874317"/>
    <lineage>
        <taxon>Bacteria</taxon>
        <taxon>Pseudomonadati</taxon>
        <taxon>Pseudomonadota</taxon>
        <taxon>Gammaproteobacteria</taxon>
        <taxon>Pseudomonadales</taxon>
        <taxon>Marinobacteraceae</taxon>
        <taxon>Marinobacter</taxon>
    </lineage>
</organism>
<evidence type="ECO:0000313" key="5">
    <source>
        <dbReference type="EMBL" id="AOY88027.1"/>
    </source>
</evidence>
<dbReference type="Proteomes" id="UP000177445">
    <property type="component" value="Chromosome"/>
</dbReference>
<feature type="signal peptide" evidence="3">
    <location>
        <begin position="1"/>
        <end position="24"/>
    </location>
</feature>
<feature type="coiled-coil region" evidence="1">
    <location>
        <begin position="57"/>
        <end position="119"/>
    </location>
</feature>
<dbReference type="Pfam" id="PF14346">
    <property type="entry name" value="DUF4398"/>
    <property type="match status" value="1"/>
</dbReference>
<feature type="chain" id="PRO_5009441924" description="DUF4398 domain-containing protein" evidence="3">
    <location>
        <begin position="25"/>
        <end position="125"/>
    </location>
</feature>
<dbReference type="STRING" id="1874317.BKP64_07505"/>
<dbReference type="Gene3D" id="1.20.1270.390">
    <property type="match status" value="1"/>
</dbReference>
<sequence length="125" mass="13677">MKPHRLFARPLIVLGLATALIACAGPGPKPDSQLQSAQSSIQQAEAADARQFEPVLLNQAQNKLADARELIDREQYGEAQHLLEQAAVDAQLAAARSQTERARQAVAEINRSIENLQNQLETDKQ</sequence>